<reference evidence="1" key="1">
    <citation type="submission" date="2016-02" db="EMBL/GenBank/DDBJ databases">
        <title>WGS assembly of Manihot esculenta.</title>
        <authorList>
            <person name="Bredeson J.V."/>
            <person name="Prochnik S.E."/>
            <person name="Lyons J.B."/>
            <person name="Schmutz J."/>
            <person name="Grimwood J."/>
            <person name="Vrebalov J."/>
            <person name="Bart R.S."/>
            <person name="Amuge T."/>
            <person name="Ferguson M.E."/>
            <person name="Green R."/>
            <person name="Putnam N."/>
            <person name="Stites J."/>
            <person name="Rounsley S."/>
            <person name="Rokhsar D.S."/>
        </authorList>
    </citation>
    <scope>NUCLEOTIDE SEQUENCE [LARGE SCALE GENOMIC DNA]</scope>
    <source>
        <tissue evidence="1">Leaf</tissue>
    </source>
</reference>
<evidence type="ECO:0000313" key="1">
    <source>
        <dbReference type="EMBL" id="OAY29165.1"/>
    </source>
</evidence>
<protein>
    <submittedName>
        <fullName evidence="1">Uncharacterized protein</fullName>
    </submittedName>
</protein>
<dbReference type="AlphaFoldDB" id="A0A2C9UGD1"/>
<organism evidence="1">
    <name type="scientific">Manihot esculenta</name>
    <name type="common">Cassava</name>
    <name type="synonym">Jatropha manihot</name>
    <dbReference type="NCBI Taxonomy" id="3983"/>
    <lineage>
        <taxon>Eukaryota</taxon>
        <taxon>Viridiplantae</taxon>
        <taxon>Streptophyta</taxon>
        <taxon>Embryophyta</taxon>
        <taxon>Tracheophyta</taxon>
        <taxon>Spermatophyta</taxon>
        <taxon>Magnoliopsida</taxon>
        <taxon>eudicotyledons</taxon>
        <taxon>Gunneridae</taxon>
        <taxon>Pentapetalae</taxon>
        <taxon>rosids</taxon>
        <taxon>fabids</taxon>
        <taxon>Malpighiales</taxon>
        <taxon>Euphorbiaceae</taxon>
        <taxon>Crotonoideae</taxon>
        <taxon>Manihoteae</taxon>
        <taxon>Manihot</taxon>
    </lineage>
</organism>
<accession>A0A2C9UGD1</accession>
<name>A0A2C9UGD1_MANES</name>
<proteinExistence type="predicted"/>
<sequence length="63" mass="7815">MLLYLSLLYFLEAIKYMKFTILFSHTWCSHYTEIVEYFIACIRMKQPADCLEEMEKRKRWLLI</sequence>
<dbReference type="EMBL" id="CM004401">
    <property type="protein sequence ID" value="OAY29165.1"/>
    <property type="molecule type" value="Genomic_DNA"/>
</dbReference>
<gene>
    <name evidence="1" type="ORF">MANES_15G122800</name>
</gene>